<reference evidence="4 5" key="1">
    <citation type="submission" date="2012-06" db="EMBL/GenBank/DDBJ databases">
        <title>Finished chromosome of genome of Microcoleus sp. PCC 7113.</title>
        <authorList>
            <consortium name="US DOE Joint Genome Institute"/>
            <person name="Gugger M."/>
            <person name="Coursin T."/>
            <person name="Rippka R."/>
            <person name="Tandeau De Marsac N."/>
            <person name="Huntemann M."/>
            <person name="Wei C.-L."/>
            <person name="Han J."/>
            <person name="Detter J.C."/>
            <person name="Han C."/>
            <person name="Tapia R."/>
            <person name="Chen A."/>
            <person name="Kyrpides N."/>
            <person name="Mavromatis K."/>
            <person name="Markowitz V."/>
            <person name="Szeto E."/>
            <person name="Ivanova N."/>
            <person name="Pagani I."/>
            <person name="Pati A."/>
            <person name="Goodwin L."/>
            <person name="Nordberg H.P."/>
            <person name="Cantor M.N."/>
            <person name="Hua S.X."/>
            <person name="Woyke T."/>
            <person name="Kerfeld C.A."/>
        </authorList>
    </citation>
    <scope>NUCLEOTIDE SEQUENCE [LARGE SCALE GENOMIC DNA]</scope>
    <source>
        <strain evidence="4 5">PCC 7113</strain>
    </source>
</reference>
<dbReference type="InterPro" id="IPR016191">
    <property type="entry name" value="Ribonuclease/ribotoxin"/>
</dbReference>
<gene>
    <name evidence="4" type="ORF">Mic7113_5586</name>
</gene>
<accession>K9WM10</accession>
<dbReference type="Proteomes" id="UP000010471">
    <property type="component" value="Chromosome"/>
</dbReference>
<sequence length="136" mass="15262">MKLITKGFSLLLSSLTLIGLSPLAEGKATFQPITEETGTTITAQRQMSTLPINQLPREAQITINLIYKGGPFPYRQDGTIFRNREKRLPPAPVGYYREYTVPTPGSPNRGARRLVTGQGNEIYYTGDHYRSFVRVQ</sequence>
<dbReference type="KEGG" id="mic:Mic7113_5586"/>
<name>K9WM10_9CYAN</name>
<dbReference type="InterPro" id="IPR000026">
    <property type="entry name" value="N1-like"/>
</dbReference>
<protein>
    <submittedName>
        <fullName evidence="4">Guanyl-specific ribonuclease Sa</fullName>
    </submittedName>
</protein>
<dbReference type="HOGENOM" id="CLU_112496_2_0_3"/>
<dbReference type="GO" id="GO:0016787">
    <property type="term" value="F:hydrolase activity"/>
    <property type="evidence" value="ECO:0007669"/>
    <property type="project" value="UniProtKB-KW"/>
</dbReference>
<proteinExistence type="predicted"/>
<organism evidence="4 5">
    <name type="scientific">Allocoleopsis franciscana PCC 7113</name>
    <dbReference type="NCBI Taxonomy" id="1173027"/>
    <lineage>
        <taxon>Bacteria</taxon>
        <taxon>Bacillati</taxon>
        <taxon>Cyanobacteriota</taxon>
        <taxon>Cyanophyceae</taxon>
        <taxon>Coleofasciculales</taxon>
        <taxon>Coleofasciculaceae</taxon>
        <taxon>Allocoleopsis</taxon>
        <taxon>Allocoleopsis franciscana</taxon>
    </lineage>
</organism>
<dbReference type="RefSeq" id="WP_015185351.1">
    <property type="nucleotide sequence ID" value="NC_019738.1"/>
</dbReference>
<keyword evidence="5" id="KW-1185">Reference proteome</keyword>
<dbReference type="GO" id="GO:0003723">
    <property type="term" value="F:RNA binding"/>
    <property type="evidence" value="ECO:0007669"/>
    <property type="project" value="InterPro"/>
</dbReference>
<keyword evidence="2" id="KW-0378">Hydrolase</keyword>
<dbReference type="AlphaFoldDB" id="K9WM10"/>
<evidence type="ECO:0000313" key="5">
    <source>
        <dbReference type="Proteomes" id="UP000010471"/>
    </source>
</evidence>
<dbReference type="eggNOG" id="COG4290">
    <property type="taxonomic scope" value="Bacteria"/>
</dbReference>
<feature type="chain" id="PRO_5003938008" evidence="3">
    <location>
        <begin position="25"/>
        <end position="136"/>
    </location>
</feature>
<evidence type="ECO:0000256" key="1">
    <source>
        <dbReference type="ARBA" id="ARBA00022722"/>
    </source>
</evidence>
<dbReference type="OrthoDB" id="9803442at2"/>
<dbReference type="EMBL" id="CP003630">
    <property type="protein sequence ID" value="AFZ21218.1"/>
    <property type="molecule type" value="Genomic_DNA"/>
</dbReference>
<evidence type="ECO:0000256" key="3">
    <source>
        <dbReference type="SAM" id="SignalP"/>
    </source>
</evidence>
<dbReference type="STRING" id="1173027.Mic7113_5586"/>
<dbReference type="SUPFAM" id="SSF53933">
    <property type="entry name" value="Microbial ribonucleases"/>
    <property type="match status" value="1"/>
</dbReference>
<keyword evidence="1" id="KW-0540">Nuclease</keyword>
<feature type="signal peptide" evidence="3">
    <location>
        <begin position="1"/>
        <end position="24"/>
    </location>
</feature>
<dbReference type="Gene3D" id="3.10.450.30">
    <property type="entry name" value="Microbial ribonucleases"/>
    <property type="match status" value="1"/>
</dbReference>
<evidence type="ECO:0000313" key="4">
    <source>
        <dbReference type="EMBL" id="AFZ21218.1"/>
    </source>
</evidence>
<dbReference type="Pfam" id="PF00545">
    <property type="entry name" value="Ribonuclease"/>
    <property type="match status" value="1"/>
</dbReference>
<evidence type="ECO:0000256" key="2">
    <source>
        <dbReference type="ARBA" id="ARBA00022801"/>
    </source>
</evidence>
<keyword evidence="3" id="KW-0732">Signal</keyword>
<dbReference type="GO" id="GO:0004521">
    <property type="term" value="F:RNA endonuclease activity"/>
    <property type="evidence" value="ECO:0007669"/>
    <property type="project" value="InterPro"/>
</dbReference>